<protein>
    <recommendedName>
        <fullName evidence="3">Mariner Mos1 transposase</fullName>
    </recommendedName>
</protein>
<dbReference type="GO" id="GO:0003676">
    <property type="term" value="F:nucleic acid binding"/>
    <property type="evidence" value="ECO:0007669"/>
    <property type="project" value="InterPro"/>
</dbReference>
<dbReference type="Gene3D" id="3.30.420.10">
    <property type="entry name" value="Ribonuclease H-like superfamily/Ribonuclease H"/>
    <property type="match status" value="1"/>
</dbReference>
<comment type="caution">
    <text evidence="1">The sequence shown here is derived from an EMBL/GenBank/DDBJ whole genome shotgun (WGS) entry which is preliminary data.</text>
</comment>
<keyword evidence="2" id="KW-1185">Reference proteome</keyword>
<evidence type="ECO:0000313" key="1">
    <source>
        <dbReference type="EMBL" id="GBL55862.1"/>
    </source>
</evidence>
<accession>A0A4Y1ZLE9</accession>
<dbReference type="OrthoDB" id="6432034at2759"/>
<sequence length="143" mass="15923">HSSLVVRSQLRSLWDPGSNSDSLSIAVFLGLAHVKYFGVRRPYAGGARKFGEGGASSGVLFVMQTQFKITNTDQQDLAPSDFHLFGPLKQHLGGKRFADDDDAQQEVLLWMRQQPKEFYAAGFGALIKRWNKCINIGGDYDEK</sequence>
<proteinExistence type="predicted"/>
<dbReference type="AlphaFoldDB" id="A0A4Y1ZLE9"/>
<feature type="non-terminal residue" evidence="1">
    <location>
        <position position="1"/>
    </location>
</feature>
<dbReference type="InterPro" id="IPR052709">
    <property type="entry name" value="Transposase-MT_Hybrid"/>
</dbReference>
<gene>
    <name evidence="1" type="ORF">AVEN_162318_1</name>
</gene>
<dbReference type="EMBL" id="BGPR01075529">
    <property type="protein sequence ID" value="GBL55862.1"/>
    <property type="molecule type" value="Genomic_DNA"/>
</dbReference>
<evidence type="ECO:0008006" key="3">
    <source>
        <dbReference type="Google" id="ProtNLM"/>
    </source>
</evidence>
<evidence type="ECO:0000313" key="2">
    <source>
        <dbReference type="Proteomes" id="UP000499080"/>
    </source>
</evidence>
<name>A0A4Y1ZLE9_ARAVE</name>
<dbReference type="Proteomes" id="UP000499080">
    <property type="component" value="Unassembled WGS sequence"/>
</dbReference>
<dbReference type="InterPro" id="IPR036397">
    <property type="entry name" value="RNaseH_sf"/>
</dbReference>
<organism evidence="1 2">
    <name type="scientific">Araneus ventricosus</name>
    <name type="common">Orbweaver spider</name>
    <name type="synonym">Epeira ventricosa</name>
    <dbReference type="NCBI Taxonomy" id="182803"/>
    <lineage>
        <taxon>Eukaryota</taxon>
        <taxon>Metazoa</taxon>
        <taxon>Ecdysozoa</taxon>
        <taxon>Arthropoda</taxon>
        <taxon>Chelicerata</taxon>
        <taxon>Arachnida</taxon>
        <taxon>Araneae</taxon>
        <taxon>Araneomorphae</taxon>
        <taxon>Entelegynae</taxon>
        <taxon>Araneoidea</taxon>
        <taxon>Araneidae</taxon>
        <taxon>Araneus</taxon>
    </lineage>
</organism>
<reference evidence="1 2" key="1">
    <citation type="journal article" date="2019" name="Sci. Rep.">
        <title>Orb-weaving spider Araneus ventricosus genome elucidates the spidroin gene catalogue.</title>
        <authorList>
            <person name="Kono N."/>
            <person name="Nakamura H."/>
            <person name="Ohtoshi R."/>
            <person name="Moran D.A.P."/>
            <person name="Shinohara A."/>
            <person name="Yoshida Y."/>
            <person name="Fujiwara M."/>
            <person name="Mori M."/>
            <person name="Tomita M."/>
            <person name="Arakawa K."/>
        </authorList>
    </citation>
    <scope>NUCLEOTIDE SEQUENCE [LARGE SCALE GENOMIC DNA]</scope>
</reference>
<dbReference type="PANTHER" id="PTHR46060">
    <property type="entry name" value="MARINER MOS1 TRANSPOSASE-LIKE PROTEIN"/>
    <property type="match status" value="1"/>
</dbReference>
<dbReference type="PANTHER" id="PTHR46060:SF1">
    <property type="entry name" value="MARINER MOS1 TRANSPOSASE-LIKE PROTEIN"/>
    <property type="match status" value="1"/>
</dbReference>